<protein>
    <submittedName>
        <fullName evidence="2">DUF2306 domain-containing protein</fullName>
    </submittedName>
</protein>
<reference evidence="2 3" key="1">
    <citation type="submission" date="2019-01" db="EMBL/GenBank/DDBJ databases">
        <title>Sinorhodobacter populi sp. nov. isolated from the symptomatic bark tissue of Populus euramericana canker.</title>
        <authorList>
            <person name="Xu G."/>
        </authorList>
    </citation>
    <scope>NUCLEOTIDE SEQUENCE [LARGE SCALE GENOMIC DNA]</scope>
    <source>
        <strain evidence="2 3">CCTCC AB2012026</strain>
    </source>
</reference>
<dbReference type="Pfam" id="PF10067">
    <property type="entry name" value="DUF2306"/>
    <property type="match status" value="1"/>
</dbReference>
<sequence length="155" mass="16306">MTTLHLLPALVFLLLGPLQFLSRKGGVHRWRGRLFVLSGLVSGAMVWPLVRALPGLGGPLAHAGTAALVLAFLASLVLGVVAARRRAFGLHRAAMILALALGLSVASARWFILAGMMAGLPLERVFVPGSALGAVVNLVAVAVLLLRPMRRLRLA</sequence>
<feature type="transmembrane region" description="Helical" evidence="1">
    <location>
        <begin position="34"/>
        <end position="54"/>
    </location>
</feature>
<name>A0A443L9V0_9RHOB</name>
<feature type="transmembrane region" description="Helical" evidence="1">
    <location>
        <begin position="6"/>
        <end position="22"/>
    </location>
</feature>
<evidence type="ECO:0000313" key="3">
    <source>
        <dbReference type="Proteomes" id="UP000286594"/>
    </source>
</evidence>
<keyword evidence="3" id="KW-1185">Reference proteome</keyword>
<comment type="caution">
    <text evidence="2">The sequence shown here is derived from an EMBL/GenBank/DDBJ whole genome shotgun (WGS) entry which is preliminary data.</text>
</comment>
<organism evidence="2 3">
    <name type="scientific">Paenirhodobacter ferrireducens</name>
    <dbReference type="NCBI Taxonomy" id="1215032"/>
    <lineage>
        <taxon>Bacteria</taxon>
        <taxon>Pseudomonadati</taxon>
        <taxon>Pseudomonadota</taxon>
        <taxon>Alphaproteobacteria</taxon>
        <taxon>Rhodobacterales</taxon>
        <taxon>Rhodobacter group</taxon>
        <taxon>Paenirhodobacter</taxon>
    </lineage>
</organism>
<dbReference type="InterPro" id="IPR018750">
    <property type="entry name" value="DUF2306_membrane"/>
</dbReference>
<proteinExistence type="predicted"/>
<accession>A0A443L9V0</accession>
<gene>
    <name evidence="2" type="ORF">EOW65_15530</name>
</gene>
<keyword evidence="1" id="KW-1133">Transmembrane helix</keyword>
<evidence type="ECO:0000256" key="1">
    <source>
        <dbReference type="SAM" id="Phobius"/>
    </source>
</evidence>
<feature type="transmembrane region" description="Helical" evidence="1">
    <location>
        <begin position="93"/>
        <end position="113"/>
    </location>
</feature>
<keyword evidence="1" id="KW-0812">Transmembrane</keyword>
<dbReference type="AlphaFoldDB" id="A0A443L9V0"/>
<keyword evidence="1" id="KW-0472">Membrane</keyword>
<feature type="transmembrane region" description="Helical" evidence="1">
    <location>
        <begin position="60"/>
        <end position="81"/>
    </location>
</feature>
<dbReference type="Proteomes" id="UP000286594">
    <property type="component" value="Unassembled WGS sequence"/>
</dbReference>
<feature type="transmembrane region" description="Helical" evidence="1">
    <location>
        <begin position="125"/>
        <end position="146"/>
    </location>
</feature>
<dbReference type="EMBL" id="SAVB01000022">
    <property type="protein sequence ID" value="RWR45946.1"/>
    <property type="molecule type" value="Genomic_DNA"/>
</dbReference>
<evidence type="ECO:0000313" key="2">
    <source>
        <dbReference type="EMBL" id="RWR45946.1"/>
    </source>
</evidence>